<dbReference type="InterPro" id="IPR003752">
    <property type="entry name" value="DiS_bond_form_DsbB/BdbC"/>
</dbReference>
<comment type="function">
    <text evidence="12">Required for disulfide bond formation in some proteins. Part of a redox system composed of DsbI and DsbL that mediates formation of an essential disulfide bond in AssT.</text>
</comment>
<dbReference type="Proteomes" id="UP000198744">
    <property type="component" value="Unassembled WGS sequence"/>
</dbReference>
<evidence type="ECO:0000256" key="14">
    <source>
        <dbReference type="ARBA" id="ARBA00038526"/>
    </source>
</evidence>
<reference evidence="17 18" key="1">
    <citation type="submission" date="2016-10" db="EMBL/GenBank/DDBJ databases">
        <authorList>
            <person name="de Groot N.N."/>
        </authorList>
    </citation>
    <scope>NUCLEOTIDE SEQUENCE [LARGE SCALE GENOMIC DNA]</scope>
    <source>
        <strain evidence="17 18">DSM 8423</strain>
    </source>
</reference>
<dbReference type="SUPFAM" id="SSF158442">
    <property type="entry name" value="DsbB-like"/>
    <property type="match status" value="1"/>
</dbReference>
<comment type="subunit">
    <text evidence="14">Interacts with DsbL.</text>
</comment>
<sequence length="208" mass="23038">MMKWIEKIAAFQDSRVPWILLAVIGLGLELAAYSIFQKWLFMRPCELCVYIRFAMACLVIGGLFGTVHPKTLALKLVAYGVAVYGAAKGIAYSLTLIRIGRAYSSDDPFGVEGCSTTPAFPFHLPLHEWFPNVFLPTGDCGIDYPIVPAGAVLSPLQKYLTDLYSDGWYLIPSCHFLNMGQSMVLFFSLMLSVLLICLVSRIIVGIKK</sequence>
<keyword evidence="18" id="KW-1185">Reference proteome</keyword>
<evidence type="ECO:0000256" key="8">
    <source>
        <dbReference type="ARBA" id="ARBA00023002"/>
    </source>
</evidence>
<dbReference type="Pfam" id="PF02600">
    <property type="entry name" value="DsbB"/>
    <property type="match status" value="1"/>
</dbReference>
<evidence type="ECO:0000256" key="13">
    <source>
        <dbReference type="ARBA" id="ARBA00038060"/>
    </source>
</evidence>
<keyword evidence="2" id="KW-0813">Transport</keyword>
<feature type="transmembrane region" description="Helical" evidence="16">
    <location>
        <begin position="183"/>
        <end position="204"/>
    </location>
</feature>
<feature type="transmembrane region" description="Helical" evidence="16">
    <location>
        <begin position="47"/>
        <end position="64"/>
    </location>
</feature>
<evidence type="ECO:0000256" key="5">
    <source>
        <dbReference type="ARBA" id="ARBA00022692"/>
    </source>
</evidence>
<comment type="similarity">
    <text evidence="13">Belongs to the DsbB family. DsbI subfamily.</text>
</comment>
<gene>
    <name evidence="17" type="ORF">SAMN04489760_11531</name>
</gene>
<evidence type="ECO:0000256" key="9">
    <source>
        <dbReference type="ARBA" id="ARBA00023136"/>
    </source>
</evidence>
<accession>A0A1H7YCL3</accession>
<dbReference type="STRING" id="43775.SAMN04489760_11531"/>
<keyword evidence="6" id="KW-0249">Electron transport</keyword>
<organism evidence="17 18">
    <name type="scientific">Syntrophus gentianae</name>
    <dbReference type="NCBI Taxonomy" id="43775"/>
    <lineage>
        <taxon>Bacteria</taxon>
        <taxon>Pseudomonadati</taxon>
        <taxon>Thermodesulfobacteriota</taxon>
        <taxon>Syntrophia</taxon>
        <taxon>Syntrophales</taxon>
        <taxon>Syntrophaceae</taxon>
        <taxon>Syntrophus</taxon>
    </lineage>
</organism>
<comment type="subcellular location">
    <subcellularLocation>
        <location evidence="1">Cell inner membrane</location>
        <topology evidence="1">Multi-pass membrane protein</topology>
    </subcellularLocation>
</comment>
<evidence type="ECO:0000256" key="1">
    <source>
        <dbReference type="ARBA" id="ARBA00004429"/>
    </source>
</evidence>
<feature type="transmembrane region" description="Helical" evidence="16">
    <location>
        <begin position="16"/>
        <end position="35"/>
    </location>
</feature>
<keyword evidence="10" id="KW-1015">Disulfide bond</keyword>
<dbReference type="GO" id="GO:0005886">
    <property type="term" value="C:plasma membrane"/>
    <property type="evidence" value="ECO:0007669"/>
    <property type="project" value="UniProtKB-SubCell"/>
</dbReference>
<dbReference type="PANTHER" id="PTHR36570:SF1">
    <property type="entry name" value="PROTEIN-DISULFIDE OXIDOREDUCTASE DSBI"/>
    <property type="match status" value="1"/>
</dbReference>
<dbReference type="Gene3D" id="1.20.1550.10">
    <property type="entry name" value="DsbB-like"/>
    <property type="match status" value="1"/>
</dbReference>
<evidence type="ECO:0000313" key="18">
    <source>
        <dbReference type="Proteomes" id="UP000198744"/>
    </source>
</evidence>
<evidence type="ECO:0000256" key="16">
    <source>
        <dbReference type="SAM" id="Phobius"/>
    </source>
</evidence>
<evidence type="ECO:0000256" key="7">
    <source>
        <dbReference type="ARBA" id="ARBA00022989"/>
    </source>
</evidence>
<dbReference type="NCBIfam" id="NF003304">
    <property type="entry name" value="PRK04307.1"/>
    <property type="match status" value="1"/>
</dbReference>
<dbReference type="InterPro" id="IPR050183">
    <property type="entry name" value="DsbB"/>
</dbReference>
<keyword evidence="11" id="KW-0676">Redox-active center</keyword>
<dbReference type="GO" id="GO:0015035">
    <property type="term" value="F:protein-disulfide reductase activity"/>
    <property type="evidence" value="ECO:0007669"/>
    <property type="project" value="InterPro"/>
</dbReference>
<evidence type="ECO:0000256" key="2">
    <source>
        <dbReference type="ARBA" id="ARBA00022448"/>
    </source>
</evidence>
<proteinExistence type="inferred from homology"/>
<name>A0A1H7YCL3_9BACT</name>
<evidence type="ECO:0000256" key="6">
    <source>
        <dbReference type="ARBA" id="ARBA00022982"/>
    </source>
</evidence>
<feature type="transmembrane region" description="Helical" evidence="16">
    <location>
        <begin position="76"/>
        <end position="97"/>
    </location>
</feature>
<dbReference type="EMBL" id="FOBS01000015">
    <property type="protein sequence ID" value="SEM43068.1"/>
    <property type="molecule type" value="Genomic_DNA"/>
</dbReference>
<keyword evidence="9 16" id="KW-0472">Membrane</keyword>
<evidence type="ECO:0000256" key="3">
    <source>
        <dbReference type="ARBA" id="ARBA00022475"/>
    </source>
</evidence>
<dbReference type="InterPro" id="IPR023380">
    <property type="entry name" value="DsbB-like_sf"/>
</dbReference>
<evidence type="ECO:0000256" key="11">
    <source>
        <dbReference type="ARBA" id="ARBA00023284"/>
    </source>
</evidence>
<keyword evidence="4" id="KW-0997">Cell inner membrane</keyword>
<keyword evidence="7 16" id="KW-1133">Transmembrane helix</keyword>
<protein>
    <recommendedName>
        <fullName evidence="15">Putative protein-disulfide oxidoreductase DsbI</fullName>
    </recommendedName>
</protein>
<evidence type="ECO:0000256" key="4">
    <source>
        <dbReference type="ARBA" id="ARBA00022519"/>
    </source>
</evidence>
<evidence type="ECO:0000256" key="12">
    <source>
        <dbReference type="ARBA" id="ARBA00037310"/>
    </source>
</evidence>
<keyword evidence="8" id="KW-0560">Oxidoreductase</keyword>
<dbReference type="PANTHER" id="PTHR36570">
    <property type="entry name" value="DISULFIDE BOND FORMATION PROTEIN B"/>
    <property type="match status" value="1"/>
</dbReference>
<dbReference type="GO" id="GO:0006457">
    <property type="term" value="P:protein folding"/>
    <property type="evidence" value="ECO:0007669"/>
    <property type="project" value="InterPro"/>
</dbReference>
<keyword evidence="3" id="KW-1003">Cell membrane</keyword>
<dbReference type="AlphaFoldDB" id="A0A1H7YCL3"/>
<keyword evidence="5 16" id="KW-0812">Transmembrane</keyword>
<evidence type="ECO:0000256" key="10">
    <source>
        <dbReference type="ARBA" id="ARBA00023157"/>
    </source>
</evidence>
<dbReference type="RefSeq" id="WP_217638955.1">
    <property type="nucleotide sequence ID" value="NZ_FOBS01000015.1"/>
</dbReference>
<evidence type="ECO:0000313" key="17">
    <source>
        <dbReference type="EMBL" id="SEM43068.1"/>
    </source>
</evidence>
<evidence type="ECO:0000256" key="15">
    <source>
        <dbReference type="ARBA" id="ARBA00039389"/>
    </source>
</evidence>